<dbReference type="GeneID" id="108733269"/>
<keyword evidence="2" id="KW-0732">Signal</keyword>
<sequence>MSCIVSIILQVHILHLVCGLTQLPEEVYKTLFKQRRAEQLAAVKNLKKLSNIEKQHSMINLMAEKVFSIFEDCRAHIESSGYIPGISEFPNDEKVRDCLSNILENTALFSEVVLRFPDVADVILKQNNKWDIQLQWTIAFCYQVEHLLDKSTMKLLNLVNQELNYTERDPNYLNPYRKTVSLKTTNNTNTSVKDKKKTKKVSKKGPKLANFGEL</sequence>
<feature type="signal peptide" evidence="2">
    <location>
        <begin position="1"/>
        <end position="19"/>
    </location>
</feature>
<evidence type="ECO:0000313" key="3">
    <source>
        <dbReference type="Proteomes" id="UP000192223"/>
    </source>
</evidence>
<evidence type="ECO:0000256" key="2">
    <source>
        <dbReference type="SAM" id="SignalP"/>
    </source>
</evidence>
<evidence type="ECO:0000313" key="4">
    <source>
        <dbReference type="RefSeq" id="XP_018319865.1"/>
    </source>
</evidence>
<name>A0A1W4WIM3_AGRPL</name>
<dbReference type="PANTHER" id="PTHR14735">
    <property type="entry name" value="COILED-COIL DOMAIN-CONTAINING PROTEIN 134"/>
    <property type="match status" value="1"/>
</dbReference>
<dbReference type="AlphaFoldDB" id="A0A1W4WIM3"/>
<organism evidence="3 4">
    <name type="scientific">Agrilus planipennis</name>
    <name type="common">Emerald ash borer</name>
    <name type="synonym">Agrilus marcopoli</name>
    <dbReference type="NCBI Taxonomy" id="224129"/>
    <lineage>
        <taxon>Eukaryota</taxon>
        <taxon>Metazoa</taxon>
        <taxon>Ecdysozoa</taxon>
        <taxon>Arthropoda</taxon>
        <taxon>Hexapoda</taxon>
        <taxon>Insecta</taxon>
        <taxon>Pterygota</taxon>
        <taxon>Neoptera</taxon>
        <taxon>Endopterygota</taxon>
        <taxon>Coleoptera</taxon>
        <taxon>Polyphaga</taxon>
        <taxon>Elateriformia</taxon>
        <taxon>Buprestoidea</taxon>
        <taxon>Buprestidae</taxon>
        <taxon>Agrilinae</taxon>
        <taxon>Agrilus</taxon>
    </lineage>
</organism>
<keyword evidence="3" id="KW-1185">Reference proteome</keyword>
<evidence type="ECO:0000256" key="1">
    <source>
        <dbReference type="SAM" id="MobiDB-lite"/>
    </source>
</evidence>
<dbReference type="Proteomes" id="UP000192223">
    <property type="component" value="Unplaced"/>
</dbReference>
<dbReference type="STRING" id="224129.A0A1W4WIM3"/>
<dbReference type="InParanoid" id="A0A1W4WIM3"/>
<proteinExistence type="predicted"/>
<dbReference type="KEGG" id="apln:108733269"/>
<protein>
    <submittedName>
        <fullName evidence="4">Coiled-coil domain-containing protein 134-like</fullName>
    </submittedName>
</protein>
<dbReference type="Pfam" id="PF15002">
    <property type="entry name" value="ERK-JNK_inhib"/>
    <property type="match status" value="1"/>
</dbReference>
<feature type="chain" id="PRO_5010741990" evidence="2">
    <location>
        <begin position="20"/>
        <end position="214"/>
    </location>
</feature>
<reference evidence="4" key="1">
    <citation type="submission" date="2025-08" db="UniProtKB">
        <authorList>
            <consortium name="RefSeq"/>
        </authorList>
    </citation>
    <scope>IDENTIFICATION</scope>
    <source>
        <tissue evidence="4">Entire body</tissue>
    </source>
</reference>
<accession>A0A1W4WIM3</accession>
<dbReference type="RefSeq" id="XP_018319865.1">
    <property type="nucleotide sequence ID" value="XM_018464363.2"/>
</dbReference>
<dbReference type="PANTHER" id="PTHR14735:SF1">
    <property type="entry name" value="COILED-COIL DOMAIN-CONTAINING PROTEIN 134"/>
    <property type="match status" value="1"/>
</dbReference>
<feature type="region of interest" description="Disordered" evidence="1">
    <location>
        <begin position="187"/>
        <end position="214"/>
    </location>
</feature>
<dbReference type="InterPro" id="IPR026321">
    <property type="entry name" value="CC134"/>
</dbReference>
<gene>
    <name evidence="4" type="primary">LOC108733269</name>
</gene>
<dbReference type="OrthoDB" id="5854099at2759"/>
<feature type="compositionally biased region" description="Basic residues" evidence="1">
    <location>
        <begin position="194"/>
        <end position="206"/>
    </location>
</feature>